<dbReference type="EMBL" id="LR796984">
    <property type="protein sequence ID" value="CAB4179745.1"/>
    <property type="molecule type" value="Genomic_DNA"/>
</dbReference>
<evidence type="ECO:0000313" key="2">
    <source>
        <dbReference type="EMBL" id="CAB4179745.1"/>
    </source>
</evidence>
<dbReference type="InterPro" id="IPR036779">
    <property type="entry name" value="LysM_dom_sf"/>
</dbReference>
<evidence type="ECO:0000313" key="1">
    <source>
        <dbReference type="EMBL" id="CAB4174317.1"/>
    </source>
</evidence>
<protein>
    <submittedName>
        <fullName evidence="1">Phage Tail Protein X-like</fullName>
    </submittedName>
</protein>
<organism evidence="1">
    <name type="scientific">uncultured Caudovirales phage</name>
    <dbReference type="NCBI Taxonomy" id="2100421"/>
    <lineage>
        <taxon>Viruses</taxon>
        <taxon>Duplodnaviria</taxon>
        <taxon>Heunggongvirae</taxon>
        <taxon>Uroviricota</taxon>
        <taxon>Caudoviricetes</taxon>
        <taxon>Peduoviridae</taxon>
        <taxon>Maltschvirus</taxon>
        <taxon>Maltschvirus maltsch</taxon>
    </lineage>
</organism>
<sequence>MTIFKGSRYEYSVIDFLSTTTDGSANPVVQYQFTNGGYMAYYEHVYVEGERLDEIAFKYYQLPGFWWSFMESNPEIADINNIPAGTVLRIPNG</sequence>
<gene>
    <name evidence="2" type="ORF">UFOVP1035_29</name>
    <name evidence="3" type="ORF">UFOVP1181_135</name>
    <name evidence="1" type="ORF">UFOVP965_33</name>
</gene>
<dbReference type="EMBL" id="LR797127">
    <property type="protein sequence ID" value="CAB4188861.1"/>
    <property type="molecule type" value="Genomic_DNA"/>
</dbReference>
<name>A0A6J5PTW3_9CAUD</name>
<reference evidence="1" key="1">
    <citation type="submission" date="2020-05" db="EMBL/GenBank/DDBJ databases">
        <authorList>
            <person name="Chiriac C."/>
            <person name="Salcher M."/>
            <person name="Ghai R."/>
            <person name="Kavagutti S V."/>
        </authorList>
    </citation>
    <scope>NUCLEOTIDE SEQUENCE</scope>
</reference>
<dbReference type="Gene3D" id="3.10.350.10">
    <property type="entry name" value="LysM domain"/>
    <property type="match status" value="1"/>
</dbReference>
<proteinExistence type="predicted"/>
<dbReference type="EMBL" id="LR796920">
    <property type="protein sequence ID" value="CAB4174317.1"/>
    <property type="molecule type" value="Genomic_DNA"/>
</dbReference>
<evidence type="ECO:0000313" key="3">
    <source>
        <dbReference type="EMBL" id="CAB4188861.1"/>
    </source>
</evidence>
<accession>A0A6J5PTW3</accession>